<accession>A0ACC3C897</accession>
<keyword evidence="2" id="KW-1185">Reference proteome</keyword>
<dbReference type="Proteomes" id="UP000798662">
    <property type="component" value="Chromosome 2"/>
</dbReference>
<sequence length="216" mass="22318">MRLALTPSSRRISGRASRTMATGWRARALRRWMRSEEGGGTLGGGGEREGGGGGEAMNGGAVRGGLGGGRGVGKGSLGCAASLAWAVSAGGGCATGRVRGMTRLSPAAAAARLAWRRTIRGPPTCSPVHPGGGGGLATAAAGGCGHGGCGWLRLWRRRRRWWLWRQWAGAWTAHRPHPPWHRVRVRGGCRVVAACLARGVVGWWGIEGEVACGGEG</sequence>
<reference evidence="1" key="1">
    <citation type="submission" date="2019-11" db="EMBL/GenBank/DDBJ databases">
        <title>Nori genome reveals adaptations in red seaweeds to the harsh intertidal environment.</title>
        <authorList>
            <person name="Wang D."/>
            <person name="Mao Y."/>
        </authorList>
    </citation>
    <scope>NUCLEOTIDE SEQUENCE</scope>
    <source>
        <tissue evidence="1">Gametophyte</tissue>
    </source>
</reference>
<gene>
    <name evidence="1" type="ORF">I4F81_009024</name>
</gene>
<evidence type="ECO:0000313" key="2">
    <source>
        <dbReference type="Proteomes" id="UP000798662"/>
    </source>
</evidence>
<protein>
    <submittedName>
        <fullName evidence="1">Uncharacterized protein</fullName>
    </submittedName>
</protein>
<proteinExistence type="predicted"/>
<evidence type="ECO:0000313" key="1">
    <source>
        <dbReference type="EMBL" id="KAK1866506.1"/>
    </source>
</evidence>
<organism evidence="1 2">
    <name type="scientific">Pyropia yezoensis</name>
    <name type="common">Susabi-nori</name>
    <name type="synonym">Porphyra yezoensis</name>
    <dbReference type="NCBI Taxonomy" id="2788"/>
    <lineage>
        <taxon>Eukaryota</taxon>
        <taxon>Rhodophyta</taxon>
        <taxon>Bangiophyceae</taxon>
        <taxon>Bangiales</taxon>
        <taxon>Bangiaceae</taxon>
        <taxon>Pyropia</taxon>
    </lineage>
</organism>
<dbReference type="EMBL" id="CM020619">
    <property type="protein sequence ID" value="KAK1866506.1"/>
    <property type="molecule type" value="Genomic_DNA"/>
</dbReference>
<name>A0ACC3C897_PYRYE</name>
<comment type="caution">
    <text evidence="1">The sequence shown here is derived from an EMBL/GenBank/DDBJ whole genome shotgun (WGS) entry which is preliminary data.</text>
</comment>